<keyword evidence="6 7" id="KW-0472">Membrane</keyword>
<feature type="transmembrane region" description="Helical" evidence="7">
    <location>
        <begin position="32"/>
        <end position="51"/>
    </location>
</feature>
<evidence type="ECO:0000259" key="8">
    <source>
        <dbReference type="Pfam" id="PF13632"/>
    </source>
</evidence>
<evidence type="ECO:0000256" key="1">
    <source>
        <dbReference type="ARBA" id="ARBA00004141"/>
    </source>
</evidence>
<accession>A0A2J0Z1N2</accession>
<evidence type="ECO:0000256" key="4">
    <source>
        <dbReference type="ARBA" id="ARBA00022692"/>
    </source>
</evidence>
<dbReference type="EMBL" id="NJGD01000006">
    <property type="protein sequence ID" value="PJR14388.1"/>
    <property type="molecule type" value="Genomic_DNA"/>
</dbReference>
<dbReference type="InterPro" id="IPR029044">
    <property type="entry name" value="Nucleotide-diphossugar_trans"/>
</dbReference>
<feature type="transmembrane region" description="Helical" evidence="7">
    <location>
        <begin position="506"/>
        <end position="528"/>
    </location>
</feature>
<evidence type="ECO:0000256" key="3">
    <source>
        <dbReference type="ARBA" id="ARBA00022679"/>
    </source>
</evidence>
<dbReference type="PANTHER" id="PTHR43867:SF2">
    <property type="entry name" value="CELLULOSE SYNTHASE CATALYTIC SUBUNIT A [UDP-FORMING]"/>
    <property type="match status" value="1"/>
</dbReference>
<dbReference type="PANTHER" id="PTHR43867">
    <property type="entry name" value="CELLULOSE SYNTHASE CATALYTIC SUBUNIT A [UDP-FORMING]"/>
    <property type="match status" value="1"/>
</dbReference>
<comment type="caution">
    <text evidence="9">The sequence shown here is derived from an EMBL/GenBank/DDBJ whole genome shotgun (WGS) entry which is preliminary data.</text>
</comment>
<feature type="transmembrane region" description="Helical" evidence="7">
    <location>
        <begin position="540"/>
        <end position="559"/>
    </location>
</feature>
<dbReference type="InterPro" id="IPR001173">
    <property type="entry name" value="Glyco_trans_2-like"/>
</dbReference>
<dbReference type="GO" id="GO:0016758">
    <property type="term" value="F:hexosyltransferase activity"/>
    <property type="evidence" value="ECO:0007669"/>
    <property type="project" value="TreeGrafter"/>
</dbReference>
<feature type="transmembrane region" description="Helical" evidence="7">
    <location>
        <begin position="475"/>
        <end position="497"/>
    </location>
</feature>
<keyword evidence="4 7" id="KW-0812">Transmembrane</keyword>
<dbReference type="Proteomes" id="UP000231987">
    <property type="component" value="Unassembled WGS sequence"/>
</dbReference>
<evidence type="ECO:0000256" key="7">
    <source>
        <dbReference type="SAM" id="Phobius"/>
    </source>
</evidence>
<keyword evidence="5 7" id="KW-1133">Transmembrane helix</keyword>
<dbReference type="GO" id="GO:0005886">
    <property type="term" value="C:plasma membrane"/>
    <property type="evidence" value="ECO:0007669"/>
    <property type="project" value="TreeGrafter"/>
</dbReference>
<evidence type="ECO:0000313" key="10">
    <source>
        <dbReference type="Proteomes" id="UP000231987"/>
    </source>
</evidence>
<protein>
    <submittedName>
        <fullName evidence="9">N-acetylglucosaminyltransferase</fullName>
    </submittedName>
</protein>
<dbReference type="Pfam" id="PF13632">
    <property type="entry name" value="Glyco_trans_2_3"/>
    <property type="match status" value="1"/>
</dbReference>
<dbReference type="InterPro" id="IPR050321">
    <property type="entry name" value="Glycosyltr_2/OpgH_subfam"/>
</dbReference>
<proteinExistence type="predicted"/>
<evidence type="ECO:0000256" key="2">
    <source>
        <dbReference type="ARBA" id="ARBA00022676"/>
    </source>
</evidence>
<keyword evidence="3 9" id="KW-0808">Transferase</keyword>
<evidence type="ECO:0000256" key="6">
    <source>
        <dbReference type="ARBA" id="ARBA00023136"/>
    </source>
</evidence>
<reference evidence="9 10" key="1">
    <citation type="submission" date="2017-06" db="EMBL/GenBank/DDBJ databases">
        <title>Ensifer strains isolated from leguminous trees and herbs display diverse denitrification phenotypes with some acting as strong N2O sinks.</title>
        <authorList>
            <person name="Woliy K."/>
            <person name="Mania D."/>
            <person name="Bakken L.R."/>
            <person name="Frostegard A."/>
        </authorList>
    </citation>
    <scope>NUCLEOTIDE SEQUENCE [LARGE SCALE GENOMIC DNA]</scope>
    <source>
        <strain evidence="9 10">AC50a</strain>
    </source>
</reference>
<dbReference type="Gene3D" id="3.90.550.10">
    <property type="entry name" value="Spore Coat Polysaccharide Biosynthesis Protein SpsA, Chain A"/>
    <property type="match status" value="1"/>
</dbReference>
<organism evidence="9 10">
    <name type="scientific">Rhizobium meliloti</name>
    <name type="common">Ensifer meliloti</name>
    <name type="synonym">Sinorhizobium meliloti</name>
    <dbReference type="NCBI Taxonomy" id="382"/>
    <lineage>
        <taxon>Bacteria</taxon>
        <taxon>Pseudomonadati</taxon>
        <taxon>Pseudomonadota</taxon>
        <taxon>Alphaproteobacteria</taxon>
        <taxon>Hyphomicrobiales</taxon>
        <taxon>Rhizobiaceae</taxon>
        <taxon>Sinorhizobium/Ensifer group</taxon>
        <taxon>Sinorhizobium</taxon>
    </lineage>
</organism>
<comment type="subcellular location">
    <subcellularLocation>
        <location evidence="1">Membrane</location>
        <topology evidence="1">Multi-pass membrane protein</topology>
    </subcellularLocation>
</comment>
<evidence type="ECO:0000313" key="9">
    <source>
        <dbReference type="EMBL" id="PJR14388.1"/>
    </source>
</evidence>
<dbReference type="AlphaFoldDB" id="A0A2J0Z1N2"/>
<dbReference type="RefSeq" id="WP_100672328.1">
    <property type="nucleotide sequence ID" value="NZ_NJGD01000006.1"/>
</dbReference>
<name>A0A2J0Z1N2_RHIML</name>
<keyword evidence="2 9" id="KW-0328">Glycosyltransferase</keyword>
<gene>
    <name evidence="9" type="ORF">CEJ86_15110</name>
</gene>
<feature type="domain" description="Glycosyltransferase 2-like" evidence="8">
    <location>
        <begin position="194"/>
        <end position="397"/>
    </location>
</feature>
<dbReference type="SUPFAM" id="SSF53448">
    <property type="entry name" value="Nucleotide-diphospho-sugar transferases"/>
    <property type="match status" value="1"/>
</dbReference>
<feature type="transmembrane region" description="Helical" evidence="7">
    <location>
        <begin position="362"/>
        <end position="384"/>
    </location>
</feature>
<evidence type="ECO:0000256" key="5">
    <source>
        <dbReference type="ARBA" id="ARBA00022989"/>
    </source>
</evidence>
<sequence length="621" mass="68697">MTVLPANEPTRISENGEPRLVPVLTRGRRMEFLLGAGLWVAALVHFWSWWLEPRHHVDALGSAIVTSVLAWVTLLPAYFIAVFYGALKPNGPLRLPAGSRIAMVVTKAPSEPFSVVAETLEAMLAQDVPHDTWLADEDPSEATLDWCRSHGVLVSTRKGRADYHRATWPRRTRCKEGNLAFFYDHYGYDRYDFVAQLDADHVPAPGYLFEMLRPFADPEVGYVSAPSICDRNASESWSARGRLHAEASMHGALQAGYNGGLAPLCIGSHYAVRTAALKEIGGLGPELAEDHSTTLMMNAAGWRGIHALNAIAHGDGPRTFADLVTQEFQWSRSLVMLLLQYSPRLVGRLPLRLKFQFLFSQLWYPLFACFMALMFAMPIVALARGETFVAVTYPEFLAYFAPLSIILVLLSYRWRATGAFRPYDANILSWECMLFLFARWPWALAGTLAALRDWLTGSFVDFRVTPKGSSEVDPLPLRVLAPYFFLAVSAALPVLFVEDAAKAKGFYLFAILNAAIYCLLLLVIVLRHSRENAVGTASRFYRPAIAAGLLAVVALPSIATAQHGKDGLEALAWGSGHLRIFEERYAVAGAGQGGTALRKIVFRPRWISAPAEQRDGNSKRG</sequence>
<feature type="transmembrane region" description="Helical" evidence="7">
    <location>
        <begin position="63"/>
        <end position="87"/>
    </location>
</feature>
<feature type="transmembrane region" description="Helical" evidence="7">
    <location>
        <begin position="396"/>
        <end position="414"/>
    </location>
</feature>